<organism evidence="1 2">
    <name type="scientific">Candidatus Roizmanbacteria bacterium RIFCSPHIGHO2_01_FULL_39_24</name>
    <dbReference type="NCBI Taxonomy" id="1802032"/>
    <lineage>
        <taxon>Bacteria</taxon>
        <taxon>Candidatus Roizmaniibacteriota</taxon>
    </lineage>
</organism>
<sequence>MPQNIPTVLCSTLDDPEAVLLDNISVAATAIKLDYPNWVVRTTSRTDERVIGKLKALGVIVVSARDDSTPIVEDQIENDHLLALKHGLSAAQNVKSGVVQYMDGDRAIMAAKYFPNDFTRLAEIAQGLGTKHKNLGYLNIRRTQKDFLDHHPSLTNTEQVFNYWYSQVFGMPIDMGSTTTIMTPDVIEMILTRSSAPDIERVNFPQPLWLIIAKEMGAHIYSDEIQNVLTYEAPEQNRAKITDADMKSVNEAQSPAQRYAILQAIYRSTLGTTGPRGSMSAAEWALRFGTEKIYLQLLHNHLDSCLADPSKRDEFVRGIEHELQSLETKGEEIRDLLSQPRSETEEIHDALERIGNLMVQPESRTKES</sequence>
<evidence type="ECO:0000313" key="1">
    <source>
        <dbReference type="EMBL" id="OGK19461.1"/>
    </source>
</evidence>
<reference evidence="1 2" key="1">
    <citation type="journal article" date="2016" name="Nat. Commun.">
        <title>Thousands of microbial genomes shed light on interconnected biogeochemical processes in an aquifer system.</title>
        <authorList>
            <person name="Anantharaman K."/>
            <person name="Brown C.T."/>
            <person name="Hug L.A."/>
            <person name="Sharon I."/>
            <person name="Castelle C.J."/>
            <person name="Probst A.J."/>
            <person name="Thomas B.C."/>
            <person name="Singh A."/>
            <person name="Wilkins M.J."/>
            <person name="Karaoz U."/>
            <person name="Brodie E.L."/>
            <person name="Williams K.H."/>
            <person name="Hubbard S.S."/>
            <person name="Banfield J.F."/>
        </authorList>
    </citation>
    <scope>NUCLEOTIDE SEQUENCE [LARGE SCALE GENOMIC DNA]</scope>
</reference>
<protein>
    <submittedName>
        <fullName evidence="1">Uncharacterized protein</fullName>
    </submittedName>
</protein>
<comment type="caution">
    <text evidence="1">The sequence shown here is derived from an EMBL/GenBank/DDBJ whole genome shotgun (WGS) entry which is preliminary data.</text>
</comment>
<evidence type="ECO:0000313" key="2">
    <source>
        <dbReference type="Proteomes" id="UP000176850"/>
    </source>
</evidence>
<gene>
    <name evidence="1" type="ORF">A2799_04845</name>
</gene>
<accession>A0A1F7GKJ3</accession>
<proteinExistence type="predicted"/>
<dbReference type="AlphaFoldDB" id="A0A1F7GKJ3"/>
<dbReference type="Proteomes" id="UP000176850">
    <property type="component" value="Unassembled WGS sequence"/>
</dbReference>
<name>A0A1F7GKJ3_9BACT</name>
<dbReference type="EMBL" id="MFZH01000011">
    <property type="protein sequence ID" value="OGK19461.1"/>
    <property type="molecule type" value="Genomic_DNA"/>
</dbReference>